<dbReference type="Gene3D" id="3.20.20.100">
    <property type="entry name" value="NADP-dependent oxidoreductase domain"/>
    <property type="match status" value="1"/>
</dbReference>
<dbReference type="InterPro" id="IPR036812">
    <property type="entry name" value="NAD(P)_OxRdtase_dom_sf"/>
</dbReference>
<dbReference type="PANTHER" id="PTHR43312">
    <property type="entry name" value="D-THREO-ALDOSE 1-DEHYDROGENASE"/>
    <property type="match status" value="1"/>
</dbReference>
<sequence length="299" mass="33750">MMKYNTIHKTGFKVSDISFGCMSLKSDGTENDAIINKAIDGGINLFDTADLYEKGENERLLGNALKGKRKDVFISTKVGNQWRKDGSGWDWNPRKEYILNAVDDSLKRLQTDYIDLYLLHGGTMDDPMDESIETFERLVDMGKIRSYGLSSIRPNVIREFVKRSNIAAVMTQYSYLDRRPEEETLDLLLNKNIGVLARGSMASGLLVDKPASDYLNLKAAEVEKIVNELKNNLPEGRTLQETVMRYVNGHPAVTTAVAGIRTLKQLEDAINTANTLPLMEEERQHLQALWAGNTYSEHR</sequence>
<protein>
    <submittedName>
        <fullName evidence="2">Aldo/keto reductase</fullName>
        <ecNumber evidence="2">1.1.1.-</ecNumber>
    </submittedName>
</protein>
<keyword evidence="2" id="KW-0560">Oxidoreductase</keyword>
<dbReference type="EMBL" id="JBHUMD010000030">
    <property type="protein sequence ID" value="MFD2603556.1"/>
    <property type="molecule type" value="Genomic_DNA"/>
</dbReference>
<dbReference type="Proteomes" id="UP001597480">
    <property type="component" value="Unassembled WGS sequence"/>
</dbReference>
<name>A0ABW5NWS0_9FLAO</name>
<dbReference type="InterPro" id="IPR020471">
    <property type="entry name" value="AKR"/>
</dbReference>
<keyword evidence="3" id="KW-1185">Reference proteome</keyword>
<evidence type="ECO:0000259" key="1">
    <source>
        <dbReference type="Pfam" id="PF00248"/>
    </source>
</evidence>
<dbReference type="CDD" id="cd19086">
    <property type="entry name" value="AKR_AKR11C1"/>
    <property type="match status" value="1"/>
</dbReference>
<dbReference type="PRINTS" id="PR00069">
    <property type="entry name" value="ALDKETRDTASE"/>
</dbReference>
<proteinExistence type="predicted"/>
<dbReference type="RefSeq" id="WP_379822394.1">
    <property type="nucleotide sequence ID" value="NZ_JBHUMD010000030.1"/>
</dbReference>
<dbReference type="InterPro" id="IPR023210">
    <property type="entry name" value="NADP_OxRdtase_dom"/>
</dbReference>
<dbReference type="EC" id="1.1.1.-" evidence="2"/>
<evidence type="ECO:0000313" key="3">
    <source>
        <dbReference type="Proteomes" id="UP001597480"/>
    </source>
</evidence>
<dbReference type="GO" id="GO:0016491">
    <property type="term" value="F:oxidoreductase activity"/>
    <property type="evidence" value="ECO:0007669"/>
    <property type="project" value="UniProtKB-KW"/>
</dbReference>
<dbReference type="InterPro" id="IPR053135">
    <property type="entry name" value="AKR2_Oxidoreductase"/>
</dbReference>
<reference evidence="3" key="1">
    <citation type="journal article" date="2019" name="Int. J. Syst. Evol. Microbiol.">
        <title>The Global Catalogue of Microorganisms (GCM) 10K type strain sequencing project: providing services to taxonomists for standard genome sequencing and annotation.</title>
        <authorList>
            <consortium name="The Broad Institute Genomics Platform"/>
            <consortium name="The Broad Institute Genome Sequencing Center for Infectious Disease"/>
            <person name="Wu L."/>
            <person name="Ma J."/>
        </authorList>
    </citation>
    <scope>NUCLEOTIDE SEQUENCE [LARGE SCALE GENOMIC DNA]</scope>
    <source>
        <strain evidence="3">KCTC 42107</strain>
    </source>
</reference>
<accession>A0ABW5NWS0</accession>
<comment type="caution">
    <text evidence="2">The sequence shown here is derived from an EMBL/GenBank/DDBJ whole genome shotgun (WGS) entry which is preliminary data.</text>
</comment>
<organism evidence="2 3">
    <name type="scientific">Flavobacterium suzhouense</name>
    <dbReference type="NCBI Taxonomy" id="1529638"/>
    <lineage>
        <taxon>Bacteria</taxon>
        <taxon>Pseudomonadati</taxon>
        <taxon>Bacteroidota</taxon>
        <taxon>Flavobacteriia</taxon>
        <taxon>Flavobacteriales</taxon>
        <taxon>Flavobacteriaceae</taxon>
        <taxon>Flavobacterium</taxon>
    </lineage>
</organism>
<dbReference type="SUPFAM" id="SSF51430">
    <property type="entry name" value="NAD(P)-linked oxidoreductase"/>
    <property type="match status" value="1"/>
</dbReference>
<evidence type="ECO:0000313" key="2">
    <source>
        <dbReference type="EMBL" id="MFD2603556.1"/>
    </source>
</evidence>
<dbReference type="PANTHER" id="PTHR43312:SF1">
    <property type="entry name" value="NADP-DEPENDENT OXIDOREDUCTASE DOMAIN-CONTAINING PROTEIN"/>
    <property type="match status" value="1"/>
</dbReference>
<feature type="domain" description="NADP-dependent oxidoreductase" evidence="1">
    <location>
        <begin position="17"/>
        <end position="290"/>
    </location>
</feature>
<gene>
    <name evidence="2" type="ORF">ACFSR3_15935</name>
</gene>
<dbReference type="Pfam" id="PF00248">
    <property type="entry name" value="Aldo_ket_red"/>
    <property type="match status" value="1"/>
</dbReference>